<dbReference type="InterPro" id="IPR011009">
    <property type="entry name" value="Kinase-like_dom_sf"/>
</dbReference>
<keyword evidence="3" id="KW-1133">Transmembrane helix</keyword>
<evidence type="ECO:0000256" key="5">
    <source>
        <dbReference type="ARBA" id="ARBA00046288"/>
    </source>
</evidence>
<evidence type="ECO:0000259" key="6">
    <source>
        <dbReference type="Pfam" id="PF07714"/>
    </source>
</evidence>
<evidence type="ECO:0000256" key="4">
    <source>
        <dbReference type="ARBA" id="ARBA00023136"/>
    </source>
</evidence>
<organism evidence="7 8">
    <name type="scientific">Oryza rufipogon</name>
    <name type="common">Brownbeard rice</name>
    <name type="synonym">Asian wild rice</name>
    <dbReference type="NCBI Taxonomy" id="4529"/>
    <lineage>
        <taxon>Eukaryota</taxon>
        <taxon>Viridiplantae</taxon>
        <taxon>Streptophyta</taxon>
        <taxon>Embryophyta</taxon>
        <taxon>Tracheophyta</taxon>
        <taxon>Spermatophyta</taxon>
        <taxon>Magnoliopsida</taxon>
        <taxon>Liliopsida</taxon>
        <taxon>Poales</taxon>
        <taxon>Poaceae</taxon>
        <taxon>BOP clade</taxon>
        <taxon>Oryzoideae</taxon>
        <taxon>Oryzeae</taxon>
        <taxon>Oryzinae</taxon>
        <taxon>Oryza</taxon>
    </lineage>
</organism>
<dbReference type="HOGENOM" id="CLU_000288_92_4_1"/>
<dbReference type="GO" id="GO:0012505">
    <property type="term" value="C:endomembrane system"/>
    <property type="evidence" value="ECO:0007669"/>
    <property type="project" value="UniProtKB-SubCell"/>
</dbReference>
<sequence>MLLYTREEVPTLPKNSDWDRKSEMEAWTIRVVYFIVFSFFLVSARFGSCAPCSEEGRALLRYSESERDKSTDSLSNRGEGKVIGRVLNLLLKEKMFSSETPSELKELGTISESVADGTGGFEHCRKCLAKTVHNATPRQLLQARQLISNQTQKHHKKQSPPSASHLLKKAFVTGVPSLERTELEAACEGFINVIGTLPECTLYKGTLSSGVEIAVLSTSLNSAQQWSARSEEQFRNKISVLSRVNHKNFMNLIGYCACEEPFTRMMVFEYAPCGSLFEHLHKKQNIWTGKHGYES</sequence>
<dbReference type="Proteomes" id="UP000008022">
    <property type="component" value="Unassembled WGS sequence"/>
</dbReference>
<protein>
    <recommendedName>
        <fullName evidence="6">Serine-threonine/tyrosine-protein kinase catalytic domain-containing protein</fullName>
    </recommendedName>
</protein>
<dbReference type="Gene3D" id="3.30.200.20">
    <property type="entry name" value="Phosphorylase Kinase, domain 1"/>
    <property type="match status" value="1"/>
</dbReference>
<dbReference type="PANTHER" id="PTHR46084">
    <property type="entry name" value="PROTEIN MALE DISCOVERER 2"/>
    <property type="match status" value="1"/>
</dbReference>
<evidence type="ECO:0000256" key="1">
    <source>
        <dbReference type="ARBA" id="ARBA00022692"/>
    </source>
</evidence>
<evidence type="ECO:0000313" key="7">
    <source>
        <dbReference type="EnsemblPlants" id="ORUFI11G00330.1"/>
    </source>
</evidence>
<evidence type="ECO:0000256" key="2">
    <source>
        <dbReference type="ARBA" id="ARBA00022729"/>
    </source>
</evidence>
<accession>A0A0E0R345</accession>
<dbReference type="InterPro" id="IPR001245">
    <property type="entry name" value="Ser-Thr/Tyr_kinase_cat_dom"/>
</dbReference>
<dbReference type="Gramene" id="ORUFI11G00330.1">
    <property type="protein sequence ID" value="ORUFI11G00330.1"/>
    <property type="gene ID" value="ORUFI11G00330"/>
</dbReference>
<keyword evidence="8" id="KW-1185">Reference proteome</keyword>
<feature type="domain" description="Serine-threonine/tyrosine-protein kinase catalytic" evidence="6">
    <location>
        <begin position="203"/>
        <end position="286"/>
    </location>
</feature>
<dbReference type="SUPFAM" id="SSF56112">
    <property type="entry name" value="Protein kinase-like (PK-like)"/>
    <property type="match status" value="1"/>
</dbReference>
<dbReference type="STRING" id="4529.A0A0E0R345"/>
<dbReference type="FunFam" id="3.30.200.20:FF:000489">
    <property type="entry name" value="Inactive receptor-like serine/threonine-protein kinase"/>
    <property type="match status" value="1"/>
</dbReference>
<keyword evidence="2" id="KW-0732">Signal</keyword>
<proteinExistence type="predicted"/>
<dbReference type="Pfam" id="PF07714">
    <property type="entry name" value="PK_Tyr_Ser-Thr"/>
    <property type="match status" value="1"/>
</dbReference>
<dbReference type="EnsemblPlants" id="ORUFI11G00330.1">
    <property type="protein sequence ID" value="ORUFI11G00330.1"/>
    <property type="gene ID" value="ORUFI11G00330"/>
</dbReference>
<comment type="subcellular location">
    <subcellularLocation>
        <location evidence="5">Endomembrane system</location>
        <topology evidence="5">Single-pass type I membrane protein</topology>
    </subcellularLocation>
</comment>
<dbReference type="PANTHER" id="PTHR46084:SF14">
    <property type="entry name" value="PROTEIN KINASE DOMAIN-CONTAINING PROTEIN"/>
    <property type="match status" value="1"/>
</dbReference>
<reference evidence="8" key="1">
    <citation type="submission" date="2013-06" db="EMBL/GenBank/DDBJ databases">
        <authorList>
            <person name="Zhao Q."/>
        </authorList>
    </citation>
    <scope>NUCLEOTIDE SEQUENCE</scope>
    <source>
        <strain evidence="8">cv. W1943</strain>
    </source>
</reference>
<reference evidence="7" key="2">
    <citation type="submission" date="2015-06" db="UniProtKB">
        <authorList>
            <consortium name="EnsemblPlants"/>
        </authorList>
    </citation>
    <scope>IDENTIFICATION</scope>
</reference>
<name>A0A0E0R345_ORYRU</name>
<keyword evidence="1" id="KW-0812">Transmembrane</keyword>
<evidence type="ECO:0000313" key="8">
    <source>
        <dbReference type="Proteomes" id="UP000008022"/>
    </source>
</evidence>
<dbReference type="AlphaFoldDB" id="A0A0E0R345"/>
<evidence type="ECO:0000256" key="3">
    <source>
        <dbReference type="ARBA" id="ARBA00022989"/>
    </source>
</evidence>
<dbReference type="GO" id="GO:0004672">
    <property type="term" value="F:protein kinase activity"/>
    <property type="evidence" value="ECO:0007669"/>
    <property type="project" value="InterPro"/>
</dbReference>
<keyword evidence="4" id="KW-0472">Membrane</keyword>
<dbReference type="OMA" id="HSKPPNN"/>